<proteinExistence type="predicted"/>
<keyword evidence="3" id="KW-0255">Endonuclease</keyword>
<keyword evidence="4" id="KW-0378">Hydrolase</keyword>
<keyword evidence="2" id="KW-0479">Metal-binding</keyword>
<sequence length="264" mass="30220">MKINFLKKMVLAIAVLYIPVQSMAWGALGHRISGQIADSYLNPKARKAIQAILGTETIAITSNWADFIKSNPAYDYLYNWHFVDFDKDYTPVEMQAFLKTDTTTNAYTKLQFLTAELKKKNLAAPKKLLYLRMLIHITEDIHQPFHAGHATDKGGNDVKLTWFKAPTNLHSVWDTKLIDFQQLSYTEYTAMINHTTAAQRAVWQKSPLSQWIYESHHLAEKLYSEVKADDDLGYKYNYNNIDIVNQQLLKGGVRLAGLLNEIFG</sequence>
<reference evidence="8" key="1">
    <citation type="journal article" date="2019" name="Int. J. Syst. Evol. Microbiol.">
        <title>The Global Catalogue of Microorganisms (GCM) 10K type strain sequencing project: providing services to taxonomists for standard genome sequencing and annotation.</title>
        <authorList>
            <consortium name="The Broad Institute Genomics Platform"/>
            <consortium name="The Broad Institute Genome Sequencing Center for Infectious Disease"/>
            <person name="Wu L."/>
            <person name="Ma J."/>
        </authorList>
    </citation>
    <scope>NUCLEOTIDE SEQUENCE [LARGE SCALE GENOMIC DNA]</scope>
    <source>
        <strain evidence="8">JCM 17705</strain>
    </source>
</reference>
<gene>
    <name evidence="7" type="ORF">GCM10023149_25550</name>
</gene>
<name>A0ABP8GGW9_9SPHI</name>
<evidence type="ECO:0000256" key="5">
    <source>
        <dbReference type="ARBA" id="ARBA00023157"/>
    </source>
</evidence>
<evidence type="ECO:0000256" key="2">
    <source>
        <dbReference type="ARBA" id="ARBA00022723"/>
    </source>
</evidence>
<evidence type="ECO:0000256" key="1">
    <source>
        <dbReference type="ARBA" id="ARBA00022722"/>
    </source>
</evidence>
<accession>A0ABP8GGW9</accession>
<dbReference type="InterPro" id="IPR003154">
    <property type="entry name" value="S1/P1nuclease"/>
</dbReference>
<comment type="caution">
    <text evidence="7">The sequence shown here is derived from an EMBL/GenBank/DDBJ whole genome shotgun (WGS) entry which is preliminary data.</text>
</comment>
<dbReference type="PANTHER" id="PTHR33146:SF26">
    <property type="entry name" value="ENDONUCLEASE 4"/>
    <property type="match status" value="1"/>
</dbReference>
<dbReference type="SUPFAM" id="SSF48537">
    <property type="entry name" value="Phospholipase C/P1 nuclease"/>
    <property type="match status" value="1"/>
</dbReference>
<keyword evidence="6" id="KW-0325">Glycoprotein</keyword>
<organism evidence="7 8">
    <name type="scientific">Mucilaginibacter gynuensis</name>
    <dbReference type="NCBI Taxonomy" id="1302236"/>
    <lineage>
        <taxon>Bacteria</taxon>
        <taxon>Pseudomonadati</taxon>
        <taxon>Bacteroidota</taxon>
        <taxon>Sphingobacteriia</taxon>
        <taxon>Sphingobacteriales</taxon>
        <taxon>Sphingobacteriaceae</taxon>
        <taxon>Mucilaginibacter</taxon>
    </lineage>
</organism>
<dbReference type="CDD" id="cd11010">
    <property type="entry name" value="S1-P1_nuclease"/>
    <property type="match status" value="1"/>
</dbReference>
<keyword evidence="1" id="KW-0540">Nuclease</keyword>
<dbReference type="Proteomes" id="UP001500582">
    <property type="component" value="Unassembled WGS sequence"/>
</dbReference>
<protein>
    <submittedName>
        <fullName evidence="7">S1/P1 nuclease</fullName>
    </submittedName>
</protein>
<dbReference type="InterPro" id="IPR008947">
    <property type="entry name" value="PLipase_C/P1_nuclease_dom_sf"/>
</dbReference>
<dbReference type="Pfam" id="PF02265">
    <property type="entry name" value="S1-P1_nuclease"/>
    <property type="match status" value="1"/>
</dbReference>
<evidence type="ECO:0000256" key="6">
    <source>
        <dbReference type="ARBA" id="ARBA00023180"/>
    </source>
</evidence>
<evidence type="ECO:0000313" key="7">
    <source>
        <dbReference type="EMBL" id="GAA4324159.1"/>
    </source>
</evidence>
<dbReference type="Gene3D" id="1.10.575.10">
    <property type="entry name" value="P1 Nuclease"/>
    <property type="match status" value="1"/>
</dbReference>
<evidence type="ECO:0000313" key="8">
    <source>
        <dbReference type="Proteomes" id="UP001500582"/>
    </source>
</evidence>
<dbReference type="PANTHER" id="PTHR33146">
    <property type="entry name" value="ENDONUCLEASE 4"/>
    <property type="match status" value="1"/>
</dbReference>
<dbReference type="EMBL" id="BAABFT010000006">
    <property type="protein sequence ID" value="GAA4324159.1"/>
    <property type="molecule type" value="Genomic_DNA"/>
</dbReference>
<keyword evidence="8" id="KW-1185">Reference proteome</keyword>
<evidence type="ECO:0000256" key="4">
    <source>
        <dbReference type="ARBA" id="ARBA00022801"/>
    </source>
</evidence>
<evidence type="ECO:0000256" key="3">
    <source>
        <dbReference type="ARBA" id="ARBA00022759"/>
    </source>
</evidence>
<keyword evidence="5" id="KW-1015">Disulfide bond</keyword>
<dbReference type="RefSeq" id="WP_345211480.1">
    <property type="nucleotide sequence ID" value="NZ_BAABFT010000006.1"/>
</dbReference>